<dbReference type="RefSeq" id="WP_381438891.1">
    <property type="nucleotide sequence ID" value="NZ_JBHSNO010000015.1"/>
</dbReference>
<evidence type="ECO:0000313" key="3">
    <source>
        <dbReference type="Proteomes" id="UP001596109"/>
    </source>
</evidence>
<dbReference type="Proteomes" id="UP001596109">
    <property type="component" value="Unassembled WGS sequence"/>
</dbReference>
<dbReference type="Pfam" id="PF07299">
    <property type="entry name" value="EF-G-binding_N"/>
    <property type="match status" value="1"/>
</dbReference>
<comment type="caution">
    <text evidence="2">The sequence shown here is derived from an EMBL/GenBank/DDBJ whole genome shotgun (WGS) entry which is preliminary data.</text>
</comment>
<dbReference type="InterPro" id="IPR038344">
    <property type="entry name" value="EF-G_N_sf"/>
</dbReference>
<keyword evidence="3" id="KW-1185">Reference proteome</keyword>
<organism evidence="2 3">
    <name type="scientific">Sporosarcina soli</name>
    <dbReference type="NCBI Taxonomy" id="334736"/>
    <lineage>
        <taxon>Bacteria</taxon>
        <taxon>Bacillati</taxon>
        <taxon>Bacillota</taxon>
        <taxon>Bacilli</taxon>
        <taxon>Bacillales</taxon>
        <taxon>Caryophanaceae</taxon>
        <taxon>Sporosarcina</taxon>
    </lineage>
</organism>
<gene>
    <name evidence="2" type="ORF">ACFPRA_20630</name>
</gene>
<name>A0ABW0TR43_9BACL</name>
<evidence type="ECO:0000259" key="1">
    <source>
        <dbReference type="Pfam" id="PF07299"/>
    </source>
</evidence>
<protein>
    <submittedName>
        <fullName evidence="2">FusB/FusC family EF-G-binding protein</fullName>
    </submittedName>
</protein>
<evidence type="ECO:0000313" key="2">
    <source>
        <dbReference type="EMBL" id="MFC5591293.1"/>
    </source>
</evidence>
<proteinExistence type="predicted"/>
<dbReference type="CDD" id="cd16342">
    <property type="entry name" value="FusC_FusB"/>
    <property type="match status" value="1"/>
</dbReference>
<dbReference type="Gene3D" id="1.20.1280.250">
    <property type="match status" value="1"/>
</dbReference>
<dbReference type="InterPro" id="IPR010841">
    <property type="entry name" value="EF-G-binding_N"/>
</dbReference>
<feature type="domain" description="Elongation factor G-binding protein N-terminal" evidence="1">
    <location>
        <begin position="6"/>
        <end position="87"/>
    </location>
</feature>
<reference evidence="3" key="1">
    <citation type="journal article" date="2019" name="Int. J. Syst. Evol. Microbiol.">
        <title>The Global Catalogue of Microorganisms (GCM) 10K type strain sequencing project: providing services to taxonomists for standard genome sequencing and annotation.</title>
        <authorList>
            <consortium name="The Broad Institute Genomics Platform"/>
            <consortium name="The Broad Institute Genome Sequencing Center for Infectious Disease"/>
            <person name="Wu L."/>
            <person name="Ma J."/>
        </authorList>
    </citation>
    <scope>NUCLEOTIDE SEQUENCE [LARGE SCALE GENOMIC DNA]</scope>
    <source>
        <strain evidence="3">CGMCC 4.1434</strain>
    </source>
</reference>
<sequence length="212" mass="24439">MNHKQFMRNDQFNFIKRQVQQLVNGHGTVNDERVIGALESLSIERVVDLFTDITDEHKEMLNKIVEIVDKEEAEQFLLELESYVIPFSKPSEQKLKKLFPKVKKLKLPSEGLDYHKMSFLSFDDIGTKKRYIIAPTPKGMIGLSGTYEETNIKQICAICNRLTNVCMFMTKTKGDGIGTYTKKGNYICRDITDCNHHLVTLDKLVEFVENVK</sequence>
<accession>A0ABW0TR43</accession>
<dbReference type="EMBL" id="JBHSNO010000015">
    <property type="protein sequence ID" value="MFC5591293.1"/>
    <property type="molecule type" value="Genomic_DNA"/>
</dbReference>